<dbReference type="PANTHER" id="PTHR30137:SF8">
    <property type="entry name" value="BLR5498 PROTEIN"/>
    <property type="match status" value="1"/>
</dbReference>
<dbReference type="AlphaFoldDB" id="A0A382BC76"/>
<proteinExistence type="predicted"/>
<evidence type="ECO:0000256" key="2">
    <source>
        <dbReference type="ARBA" id="ARBA00023033"/>
    </source>
</evidence>
<dbReference type="GO" id="GO:0005829">
    <property type="term" value="C:cytosol"/>
    <property type="evidence" value="ECO:0007669"/>
    <property type="project" value="TreeGrafter"/>
</dbReference>
<evidence type="ECO:0000313" key="4">
    <source>
        <dbReference type="EMBL" id="SVB11395.1"/>
    </source>
</evidence>
<dbReference type="GO" id="GO:0016705">
    <property type="term" value="F:oxidoreductase activity, acting on paired donors, with incorporation or reduction of molecular oxygen"/>
    <property type="evidence" value="ECO:0007669"/>
    <property type="project" value="InterPro"/>
</dbReference>
<dbReference type="EMBL" id="UINC01029150">
    <property type="protein sequence ID" value="SVB11395.1"/>
    <property type="molecule type" value="Genomic_DNA"/>
</dbReference>
<name>A0A382BC76_9ZZZZ</name>
<dbReference type="PANTHER" id="PTHR30137">
    <property type="entry name" value="LUCIFERASE-LIKE MONOOXYGENASE"/>
    <property type="match status" value="1"/>
</dbReference>
<dbReference type="SUPFAM" id="SSF51679">
    <property type="entry name" value="Bacterial luciferase-like"/>
    <property type="match status" value="1"/>
</dbReference>
<dbReference type="InterPro" id="IPR036661">
    <property type="entry name" value="Luciferase-like_sf"/>
</dbReference>
<feature type="non-terminal residue" evidence="4">
    <location>
        <position position="201"/>
    </location>
</feature>
<evidence type="ECO:0000256" key="1">
    <source>
        <dbReference type="ARBA" id="ARBA00023002"/>
    </source>
</evidence>
<keyword evidence="2" id="KW-0503">Monooxygenase</keyword>
<dbReference type="GO" id="GO:0004497">
    <property type="term" value="F:monooxygenase activity"/>
    <property type="evidence" value="ECO:0007669"/>
    <property type="project" value="UniProtKB-KW"/>
</dbReference>
<reference evidence="4" key="1">
    <citation type="submission" date="2018-05" db="EMBL/GenBank/DDBJ databases">
        <authorList>
            <person name="Lanie J.A."/>
            <person name="Ng W.-L."/>
            <person name="Kazmierczak K.M."/>
            <person name="Andrzejewski T.M."/>
            <person name="Davidsen T.M."/>
            <person name="Wayne K.J."/>
            <person name="Tettelin H."/>
            <person name="Glass J.I."/>
            <person name="Rusch D."/>
            <person name="Podicherti R."/>
            <person name="Tsui H.-C.T."/>
            <person name="Winkler M.E."/>
        </authorList>
    </citation>
    <scope>NUCLEOTIDE SEQUENCE</scope>
</reference>
<evidence type="ECO:0000259" key="3">
    <source>
        <dbReference type="Pfam" id="PF00296"/>
    </source>
</evidence>
<sequence>MEFGIFDHLDWNQRDLADHYEDRLKLLEVYDQGDFYSYHLAEHHATPLGTAPSPGIFLSAVAQRTKRLRFGPMVYCLPLYHPIRLLEEICMLDQMSDGRLELGVGRGISPIEVGHFGLDPKIAPAMYREALDLILTGLKGGELTFSGDHYQVREMPLTLWPRQRPHPPLWNGLSHPDSTVWAAKNAVNIITNRDEAGSRQI</sequence>
<dbReference type="Pfam" id="PF00296">
    <property type="entry name" value="Bac_luciferase"/>
    <property type="match status" value="1"/>
</dbReference>
<dbReference type="InterPro" id="IPR011251">
    <property type="entry name" value="Luciferase-like_dom"/>
</dbReference>
<dbReference type="InterPro" id="IPR050766">
    <property type="entry name" value="Bact_Lucif_Oxidored"/>
</dbReference>
<protein>
    <recommendedName>
        <fullName evidence="3">Luciferase-like domain-containing protein</fullName>
    </recommendedName>
</protein>
<feature type="domain" description="Luciferase-like" evidence="3">
    <location>
        <begin position="1"/>
        <end position="193"/>
    </location>
</feature>
<organism evidence="4">
    <name type="scientific">marine metagenome</name>
    <dbReference type="NCBI Taxonomy" id="408172"/>
    <lineage>
        <taxon>unclassified sequences</taxon>
        <taxon>metagenomes</taxon>
        <taxon>ecological metagenomes</taxon>
    </lineage>
</organism>
<dbReference type="Gene3D" id="3.20.20.30">
    <property type="entry name" value="Luciferase-like domain"/>
    <property type="match status" value="1"/>
</dbReference>
<accession>A0A382BC76</accession>
<keyword evidence="1" id="KW-0560">Oxidoreductase</keyword>
<gene>
    <name evidence="4" type="ORF">METZ01_LOCUS164249</name>
</gene>